<sequence length="127" mass="14582">MPHLIIEYTANLKEETDIPELLKKVNDSLLSHSTIIPIGGLRTRAIELVDYRVADGTEDDAFVHATLKLGGGRTEEDKKVLCDDLFATIKDHFADLYEKRYLALSLELHEFTNPTYKHNNIHTRYKK</sequence>
<dbReference type="AlphaFoldDB" id="A0A9X0YNX9"/>
<dbReference type="PANTHER" id="PTHR37950">
    <property type="entry name" value="4-HYDROXYPHENYLACETATE CATABOLISM PROTEIN"/>
    <property type="match status" value="1"/>
</dbReference>
<keyword evidence="2" id="KW-1185">Reference proteome</keyword>
<accession>A0A9X0YNX9</accession>
<dbReference type="EC" id="5.3.3.10" evidence="1"/>
<dbReference type="PANTHER" id="PTHR37950:SF1">
    <property type="entry name" value="4-HYDROXYPHENYLACETATE CATABOLISM PROTEIN"/>
    <property type="match status" value="1"/>
</dbReference>
<dbReference type="SUPFAM" id="SSF55331">
    <property type="entry name" value="Tautomerase/MIF"/>
    <property type="match status" value="1"/>
</dbReference>
<organism evidence="1 2">
    <name type="scientific">Oceanobacillus polygoni</name>
    <dbReference type="NCBI Taxonomy" id="1235259"/>
    <lineage>
        <taxon>Bacteria</taxon>
        <taxon>Bacillati</taxon>
        <taxon>Bacillota</taxon>
        <taxon>Bacilli</taxon>
        <taxon>Bacillales</taxon>
        <taxon>Bacillaceae</taxon>
        <taxon>Oceanobacillus</taxon>
    </lineage>
</organism>
<dbReference type="OrthoDB" id="9814215at2"/>
<dbReference type="RefSeq" id="WP_149474998.1">
    <property type="nucleotide sequence ID" value="NZ_JAGGMB010000001.1"/>
</dbReference>
<dbReference type="CDD" id="cd00580">
    <property type="entry name" value="CHMI"/>
    <property type="match status" value="1"/>
</dbReference>
<comment type="caution">
    <text evidence="1">The sequence shown here is derived from an EMBL/GenBank/DDBJ whole genome shotgun (WGS) entry which is preliminary data.</text>
</comment>
<dbReference type="InterPro" id="IPR014347">
    <property type="entry name" value="Tautomerase/MIF_sf"/>
</dbReference>
<name>A0A9X0YNX9_9BACI</name>
<protein>
    <submittedName>
        <fullName evidence="1">5-carboxymethyl-2-hydroxymuconate isomerase</fullName>
        <ecNumber evidence="1">5.3.3.10</ecNumber>
    </submittedName>
</protein>
<evidence type="ECO:0000313" key="1">
    <source>
        <dbReference type="EMBL" id="MBP2076054.1"/>
    </source>
</evidence>
<dbReference type="Gene3D" id="3.30.429.10">
    <property type="entry name" value="Macrophage Migration Inhibitory Factor"/>
    <property type="match status" value="1"/>
</dbReference>
<evidence type="ECO:0000313" key="2">
    <source>
        <dbReference type="Proteomes" id="UP001138793"/>
    </source>
</evidence>
<dbReference type="InterPro" id="IPR004220">
    <property type="entry name" value="5-COMe_2-OHmuconate_Isoase"/>
</dbReference>
<dbReference type="GO" id="GO:0008704">
    <property type="term" value="F:5-carboxymethyl-2-hydroxymuconate delta-isomerase activity"/>
    <property type="evidence" value="ECO:0007669"/>
    <property type="project" value="UniProtKB-EC"/>
</dbReference>
<dbReference type="EMBL" id="JAGGMB010000001">
    <property type="protein sequence ID" value="MBP2076054.1"/>
    <property type="molecule type" value="Genomic_DNA"/>
</dbReference>
<proteinExistence type="predicted"/>
<dbReference type="Proteomes" id="UP001138793">
    <property type="component" value="Unassembled WGS sequence"/>
</dbReference>
<keyword evidence="1" id="KW-0413">Isomerase</keyword>
<gene>
    <name evidence="1" type="ORF">J2Z64_000265</name>
</gene>
<reference evidence="1" key="1">
    <citation type="submission" date="2021-03" db="EMBL/GenBank/DDBJ databases">
        <title>Genomic Encyclopedia of Type Strains, Phase IV (KMG-IV): sequencing the most valuable type-strain genomes for metagenomic binning, comparative biology and taxonomic classification.</title>
        <authorList>
            <person name="Goeker M."/>
        </authorList>
    </citation>
    <scope>NUCLEOTIDE SEQUENCE</scope>
    <source>
        <strain evidence="1">DSM 107338</strain>
    </source>
</reference>
<dbReference type="Pfam" id="PF02962">
    <property type="entry name" value="CHMI"/>
    <property type="match status" value="1"/>
</dbReference>